<protein>
    <submittedName>
        <fullName evidence="3">ISAs1-like element ISAs12 family transposase</fullName>
    </submittedName>
</protein>
<sequence>MSIDAVFAQFFDNIHDPRQHAKIYYPFYDVLFLTVCAVIGGAEGWEDIEDFGEVHLPWFQSKGLFKNGIPVHDTIARIISGIKPEPFQAAFVRWTQAINQHTDGALVAIDGKTLRSSYDREDRTSTIHMVSAYAAANKLVLGQIKTDAKSNEITAIPELLALLDIKGCLVSIDAMGCQTEIAETILQQGGDYLLAVKGNQPKLFEAVRQALAPLAATPLCAETMTLEKAHGRIDGREYHVMAAGELAAQFPHWKQLHSIGVAISYRVENMQKITIEQRYFISSKALVQDEFARAVRGHWAIENSLHWVLDVTMGEDDCPIYRGDAAEILACIRHMGLNMLRAETSRKASVRRKQKIAGMSSEYLETVLNAVSKNWVKFNKMFTLSPCGLSSLPPVIYYSEQLFRVA</sequence>
<dbReference type="InterPro" id="IPR002559">
    <property type="entry name" value="Transposase_11"/>
</dbReference>
<evidence type="ECO:0000259" key="2">
    <source>
        <dbReference type="Pfam" id="PF13808"/>
    </source>
</evidence>
<name>A0AAX3PDF9_AERHY</name>
<dbReference type="PANTHER" id="PTHR30298:SF0">
    <property type="entry name" value="PROTEIN YBFL-RELATED"/>
    <property type="match status" value="1"/>
</dbReference>
<dbReference type="GO" id="GO:0003677">
    <property type="term" value="F:DNA binding"/>
    <property type="evidence" value="ECO:0007669"/>
    <property type="project" value="InterPro"/>
</dbReference>
<dbReference type="NCBIfam" id="NF033564">
    <property type="entry name" value="transpos_ISAs1"/>
    <property type="match status" value="1"/>
</dbReference>
<dbReference type="AlphaFoldDB" id="A0AAX3PDF9"/>
<evidence type="ECO:0000313" key="3">
    <source>
        <dbReference type="EMBL" id="WEE28198.1"/>
    </source>
</evidence>
<dbReference type="PANTHER" id="PTHR30298">
    <property type="entry name" value="H REPEAT-ASSOCIATED PREDICTED TRANSPOSASE"/>
    <property type="match status" value="1"/>
</dbReference>
<feature type="domain" description="Transposase IS4-like" evidence="1">
    <location>
        <begin position="106"/>
        <end position="339"/>
    </location>
</feature>
<dbReference type="Proteomes" id="UP001214666">
    <property type="component" value="Chromosome"/>
</dbReference>
<evidence type="ECO:0000259" key="1">
    <source>
        <dbReference type="Pfam" id="PF01609"/>
    </source>
</evidence>
<accession>A0AAX3PDF9</accession>
<dbReference type="Pfam" id="PF01609">
    <property type="entry name" value="DDE_Tnp_1"/>
    <property type="match status" value="1"/>
</dbReference>
<gene>
    <name evidence="3" type="ORF">PY771_07720</name>
</gene>
<dbReference type="GO" id="GO:0006313">
    <property type="term" value="P:DNA transposition"/>
    <property type="evidence" value="ECO:0007669"/>
    <property type="project" value="InterPro"/>
</dbReference>
<dbReference type="InterPro" id="IPR051698">
    <property type="entry name" value="Transposase_11-like"/>
</dbReference>
<dbReference type="Pfam" id="PF13808">
    <property type="entry name" value="DDE_Tnp_1_assoc"/>
    <property type="match status" value="1"/>
</dbReference>
<reference evidence="3" key="1">
    <citation type="submission" date="2023-02" db="EMBL/GenBank/DDBJ databases">
        <title>The sequence of Aeromonas hydrophila K533.</title>
        <authorList>
            <person name="Luo X."/>
        </authorList>
    </citation>
    <scope>NUCLEOTIDE SEQUENCE</scope>
    <source>
        <strain evidence="3">K533</strain>
    </source>
</reference>
<dbReference type="EMBL" id="CP118942">
    <property type="protein sequence ID" value="WEE28198.1"/>
    <property type="molecule type" value="Genomic_DNA"/>
</dbReference>
<evidence type="ECO:0000313" key="4">
    <source>
        <dbReference type="Proteomes" id="UP001214666"/>
    </source>
</evidence>
<feature type="domain" description="H repeat-associated protein N-terminal" evidence="2">
    <location>
        <begin position="9"/>
        <end position="95"/>
    </location>
</feature>
<dbReference type="InterPro" id="IPR047647">
    <property type="entry name" value="ISAs1_transpos"/>
</dbReference>
<dbReference type="GO" id="GO:0004803">
    <property type="term" value="F:transposase activity"/>
    <property type="evidence" value="ECO:0007669"/>
    <property type="project" value="InterPro"/>
</dbReference>
<proteinExistence type="predicted"/>
<organism evidence="3 4">
    <name type="scientific">Aeromonas hydrophila</name>
    <dbReference type="NCBI Taxonomy" id="644"/>
    <lineage>
        <taxon>Bacteria</taxon>
        <taxon>Pseudomonadati</taxon>
        <taxon>Pseudomonadota</taxon>
        <taxon>Gammaproteobacteria</taxon>
        <taxon>Aeromonadales</taxon>
        <taxon>Aeromonadaceae</taxon>
        <taxon>Aeromonas</taxon>
    </lineage>
</organism>
<dbReference type="InterPro" id="IPR032806">
    <property type="entry name" value="YbfD_N"/>
</dbReference>